<evidence type="ECO:0000256" key="1">
    <source>
        <dbReference type="SAM" id="SignalP"/>
    </source>
</evidence>
<name>A0A6S6TDD5_9BACT</name>
<protein>
    <submittedName>
        <fullName evidence="2">Uncharacterized protein</fullName>
    </submittedName>
</protein>
<evidence type="ECO:0000313" key="2">
    <source>
        <dbReference type="EMBL" id="CAA6814539.1"/>
    </source>
</evidence>
<organism evidence="2">
    <name type="scientific">uncultured Aureispira sp</name>
    <dbReference type="NCBI Taxonomy" id="1331704"/>
    <lineage>
        <taxon>Bacteria</taxon>
        <taxon>Pseudomonadati</taxon>
        <taxon>Bacteroidota</taxon>
        <taxon>Saprospiria</taxon>
        <taxon>Saprospirales</taxon>
        <taxon>Saprospiraceae</taxon>
        <taxon>Aureispira</taxon>
        <taxon>environmental samples</taxon>
    </lineage>
</organism>
<dbReference type="EMBL" id="CACVAQ010000218">
    <property type="protein sequence ID" value="CAA6814539.1"/>
    <property type="molecule type" value="Genomic_DNA"/>
</dbReference>
<dbReference type="AlphaFoldDB" id="A0A6S6TDD5"/>
<accession>A0A6S6TDD5</accession>
<feature type="signal peptide" evidence="1">
    <location>
        <begin position="1"/>
        <end position="21"/>
    </location>
</feature>
<proteinExistence type="predicted"/>
<feature type="chain" id="PRO_5028235173" evidence="1">
    <location>
        <begin position="22"/>
        <end position="106"/>
    </location>
</feature>
<gene>
    <name evidence="2" type="ORF">HELGO_WM16403</name>
</gene>
<reference evidence="2" key="1">
    <citation type="submission" date="2020-01" db="EMBL/GenBank/DDBJ databases">
        <authorList>
            <person name="Meier V. D."/>
            <person name="Meier V D."/>
        </authorList>
    </citation>
    <scope>NUCLEOTIDE SEQUENCE</scope>
    <source>
        <strain evidence="2">HLG_WM_MAG_10</strain>
    </source>
</reference>
<sequence length="106" mass="11792">MKKLALLIALFCGSQNIQAQAYIITTDSTAKVTHSIVLDLPFVGILELETSSYAFKQATIPFQRTIVSEYSDRFSYPKLDSLVSTCLLPIEDKKTLEELDSLDTKG</sequence>
<keyword evidence="1" id="KW-0732">Signal</keyword>